<dbReference type="EMBL" id="QQBC01000004">
    <property type="protein sequence ID" value="RDI66661.1"/>
    <property type="molecule type" value="Genomic_DNA"/>
</dbReference>
<dbReference type="AlphaFoldDB" id="A0A370I984"/>
<name>A0A370I984_9NOCA</name>
<dbReference type="Pfam" id="PF26059">
    <property type="entry name" value="DUF8020"/>
    <property type="match status" value="1"/>
</dbReference>
<keyword evidence="2" id="KW-0732">Signal</keyword>
<feature type="signal peptide" evidence="2">
    <location>
        <begin position="1"/>
        <end position="36"/>
    </location>
</feature>
<feature type="transmembrane region" description="Helical" evidence="1">
    <location>
        <begin position="190"/>
        <end position="215"/>
    </location>
</feature>
<feature type="transmembrane region" description="Helical" evidence="1">
    <location>
        <begin position="161"/>
        <end position="183"/>
    </location>
</feature>
<evidence type="ECO:0000256" key="2">
    <source>
        <dbReference type="SAM" id="SignalP"/>
    </source>
</evidence>
<organism evidence="4 5">
    <name type="scientific">Nocardia pseudobrasiliensis</name>
    <dbReference type="NCBI Taxonomy" id="45979"/>
    <lineage>
        <taxon>Bacteria</taxon>
        <taxon>Bacillati</taxon>
        <taxon>Actinomycetota</taxon>
        <taxon>Actinomycetes</taxon>
        <taxon>Mycobacteriales</taxon>
        <taxon>Nocardiaceae</taxon>
        <taxon>Nocardia</taxon>
    </lineage>
</organism>
<evidence type="ECO:0000313" key="5">
    <source>
        <dbReference type="Proteomes" id="UP000254869"/>
    </source>
</evidence>
<keyword evidence="5" id="KW-1185">Reference proteome</keyword>
<dbReference type="InterPro" id="IPR058333">
    <property type="entry name" value="DUF8020"/>
</dbReference>
<keyword evidence="1" id="KW-0472">Membrane</keyword>
<accession>A0A370I984</accession>
<protein>
    <recommendedName>
        <fullName evidence="3">DUF8020 domain-containing protein</fullName>
    </recommendedName>
</protein>
<feature type="transmembrane region" description="Helical" evidence="1">
    <location>
        <begin position="221"/>
        <end position="242"/>
    </location>
</feature>
<evidence type="ECO:0000259" key="3">
    <source>
        <dbReference type="Pfam" id="PF26059"/>
    </source>
</evidence>
<feature type="chain" id="PRO_5016629164" description="DUF8020 domain-containing protein" evidence="2">
    <location>
        <begin position="37"/>
        <end position="254"/>
    </location>
</feature>
<evidence type="ECO:0000256" key="1">
    <source>
        <dbReference type="SAM" id="Phobius"/>
    </source>
</evidence>
<keyword evidence="1" id="KW-0812">Transmembrane</keyword>
<dbReference type="Proteomes" id="UP000254869">
    <property type="component" value="Unassembled WGS sequence"/>
</dbReference>
<feature type="domain" description="DUF8020" evidence="3">
    <location>
        <begin position="55"/>
        <end position="124"/>
    </location>
</feature>
<reference evidence="4 5" key="1">
    <citation type="submission" date="2018-07" db="EMBL/GenBank/DDBJ databases">
        <title>Genomic Encyclopedia of Type Strains, Phase IV (KMG-IV): sequencing the most valuable type-strain genomes for metagenomic binning, comparative biology and taxonomic classification.</title>
        <authorList>
            <person name="Goeker M."/>
        </authorList>
    </citation>
    <scope>NUCLEOTIDE SEQUENCE [LARGE SCALE GENOMIC DNA]</scope>
    <source>
        <strain evidence="4 5">DSM 44290</strain>
    </source>
</reference>
<keyword evidence="1" id="KW-1133">Transmembrane helix</keyword>
<gene>
    <name evidence="4" type="ORF">DFR76_104411</name>
</gene>
<proteinExistence type="predicted"/>
<comment type="caution">
    <text evidence="4">The sequence shown here is derived from an EMBL/GenBank/DDBJ whole genome shotgun (WGS) entry which is preliminary data.</text>
</comment>
<evidence type="ECO:0000313" key="4">
    <source>
        <dbReference type="EMBL" id="RDI66661.1"/>
    </source>
</evidence>
<sequence>MAHLLKKALSMRFTKLAATSALVIAALGVSAGTAYADVAPAPVSNSTLQTDILPGIHYNASLVDHSVVVSTDSGSMAARDGQFQFLDGSGQVVAALPLSYQRDGLNFPIAAAIDGNTATLTPSTDRAQATPADKRVPDLRYVDATANPNFNQAVSNLSSEVAIGVAIGTLIGTAIGAGIGCVAGGIVSGLAGAAVTIGTLAVPAALGGCLVTGAALAAMGAVAGTIFIGGPVAAVALFQFFADVNTPPAPAPAP</sequence>